<comment type="subcellular location">
    <subcellularLocation>
        <location evidence="1 6">Membrane</location>
        <topology evidence="1 6">Multi-pass membrane protein</topology>
    </subcellularLocation>
</comment>
<feature type="transmembrane region" description="Helical" evidence="6">
    <location>
        <begin position="103"/>
        <end position="126"/>
    </location>
</feature>
<feature type="domain" description="EamA" evidence="7">
    <location>
        <begin position="29"/>
        <end position="153"/>
    </location>
</feature>
<keyword evidence="5 6" id="KW-0472">Membrane</keyword>
<protein>
    <recommendedName>
        <fullName evidence="6">WAT1-related protein</fullName>
    </recommendedName>
</protein>
<feature type="transmembrane region" description="Helical" evidence="6">
    <location>
        <begin position="42"/>
        <end position="63"/>
    </location>
</feature>
<evidence type="ECO:0000256" key="4">
    <source>
        <dbReference type="ARBA" id="ARBA00022989"/>
    </source>
</evidence>
<evidence type="ECO:0000256" key="2">
    <source>
        <dbReference type="ARBA" id="ARBA00007635"/>
    </source>
</evidence>
<comment type="similarity">
    <text evidence="2 6">Belongs to the drug/metabolite transporter (DMT) superfamily. Plant drug/metabolite exporter (P-DME) (TC 2.A.7.4) family.</text>
</comment>
<feature type="domain" description="EamA" evidence="7">
    <location>
        <begin position="193"/>
        <end position="327"/>
    </location>
</feature>
<dbReference type="Gramene" id="Ma07_t22790.1">
    <property type="protein sequence ID" value="Ma07_p22790.1"/>
    <property type="gene ID" value="Ma07_g22790"/>
</dbReference>
<evidence type="ECO:0000259" key="7">
    <source>
        <dbReference type="Pfam" id="PF00892"/>
    </source>
</evidence>
<feature type="transmembrane region" description="Helical" evidence="6">
    <location>
        <begin position="138"/>
        <end position="156"/>
    </location>
</feature>
<dbReference type="AlphaFoldDB" id="A0A804JYP8"/>
<dbReference type="Proteomes" id="UP000012960">
    <property type="component" value="Unplaced"/>
</dbReference>
<evidence type="ECO:0000256" key="6">
    <source>
        <dbReference type="RuleBase" id="RU363077"/>
    </source>
</evidence>
<organism evidence="8 9">
    <name type="scientific">Musa acuminata subsp. malaccensis</name>
    <name type="common">Wild banana</name>
    <name type="synonym">Musa malaccensis</name>
    <dbReference type="NCBI Taxonomy" id="214687"/>
    <lineage>
        <taxon>Eukaryota</taxon>
        <taxon>Viridiplantae</taxon>
        <taxon>Streptophyta</taxon>
        <taxon>Embryophyta</taxon>
        <taxon>Tracheophyta</taxon>
        <taxon>Spermatophyta</taxon>
        <taxon>Magnoliopsida</taxon>
        <taxon>Liliopsida</taxon>
        <taxon>Zingiberales</taxon>
        <taxon>Musaceae</taxon>
        <taxon>Musa</taxon>
    </lineage>
</organism>
<evidence type="ECO:0000256" key="5">
    <source>
        <dbReference type="ARBA" id="ARBA00023136"/>
    </source>
</evidence>
<evidence type="ECO:0000256" key="1">
    <source>
        <dbReference type="ARBA" id="ARBA00004141"/>
    </source>
</evidence>
<dbReference type="SUPFAM" id="SSF103481">
    <property type="entry name" value="Multidrug resistance efflux transporter EmrE"/>
    <property type="match status" value="2"/>
</dbReference>
<reference evidence="8" key="1">
    <citation type="submission" date="2021-05" db="UniProtKB">
        <authorList>
            <consortium name="EnsemblPlants"/>
        </authorList>
    </citation>
    <scope>IDENTIFICATION</scope>
    <source>
        <strain evidence="8">subsp. malaccensis</strain>
    </source>
</reference>
<feature type="transmembrane region" description="Helical" evidence="6">
    <location>
        <begin position="75"/>
        <end position="97"/>
    </location>
</feature>
<dbReference type="InParanoid" id="A0A804JYP8"/>
<dbReference type="GO" id="GO:0005886">
    <property type="term" value="C:plasma membrane"/>
    <property type="evidence" value="ECO:0000318"/>
    <property type="project" value="GO_Central"/>
</dbReference>
<feature type="transmembrane region" description="Helical" evidence="6">
    <location>
        <begin position="283"/>
        <end position="302"/>
    </location>
</feature>
<dbReference type="InterPro" id="IPR000620">
    <property type="entry name" value="EamA_dom"/>
</dbReference>
<evidence type="ECO:0000313" key="8">
    <source>
        <dbReference type="EnsemblPlants" id="Ma07_p22790.1"/>
    </source>
</evidence>
<dbReference type="EnsemblPlants" id="Ma07_t22790.1">
    <property type="protein sequence ID" value="Ma07_p22790.1"/>
    <property type="gene ID" value="Ma07_g22790"/>
</dbReference>
<evidence type="ECO:0000256" key="3">
    <source>
        <dbReference type="ARBA" id="ARBA00022692"/>
    </source>
</evidence>
<feature type="transmembrane region" description="Helical" evidence="6">
    <location>
        <begin position="187"/>
        <end position="207"/>
    </location>
</feature>
<keyword evidence="4 6" id="KW-1133">Transmembrane helix</keyword>
<feature type="transmembrane region" description="Helical" evidence="6">
    <location>
        <begin position="246"/>
        <end position="271"/>
    </location>
</feature>
<dbReference type="InterPro" id="IPR030184">
    <property type="entry name" value="WAT1-related"/>
</dbReference>
<feature type="transmembrane region" description="Helical" evidence="6">
    <location>
        <begin position="219"/>
        <end position="240"/>
    </location>
</feature>
<name>A0A804JYP8_MUSAM</name>
<dbReference type="Pfam" id="PF00892">
    <property type="entry name" value="EamA"/>
    <property type="match status" value="2"/>
</dbReference>
<accession>A0A804JYP8</accession>
<feature type="transmembrane region" description="Helical" evidence="6">
    <location>
        <begin position="308"/>
        <end position="328"/>
    </location>
</feature>
<keyword evidence="3 6" id="KW-0812">Transmembrane</keyword>
<dbReference type="InterPro" id="IPR037185">
    <property type="entry name" value="EmrE-like"/>
</dbReference>
<sequence>MGGHGEFMRRAMPYLTMITLQFGYAGKHILSNASRRSGGSQYVIILYSHAFATLSMAPLAFIIEGKVQPKMTKWVFLRIFVLGLLGPVMDQIFYHAGLKHTSVIFSSSMSSISPAMTFVVAVLTRMEKVDLKKVLHQAKVVGTLATVAGAMLMALYKGPPVELVWSKHAHSLGSNSPAVTDSSSNNWVIGSGFHILATVASASLSLLREETLKQYSARLSLMTWIYFVGTLQATVVTLVLEHKPAVWTIGFDINFLAAAYVGIVTSSVAYYVEGRVVKKRGAVFASAFSPLWMIVVSILGASFLNEKIYLGGVLGAILIVIGLYSVLWGNSKQE</sequence>
<proteinExistence type="inferred from homology"/>
<dbReference type="GO" id="GO:0022857">
    <property type="term" value="F:transmembrane transporter activity"/>
    <property type="evidence" value="ECO:0007669"/>
    <property type="project" value="InterPro"/>
</dbReference>
<evidence type="ECO:0000313" key="9">
    <source>
        <dbReference type="Proteomes" id="UP000012960"/>
    </source>
</evidence>
<keyword evidence="9" id="KW-1185">Reference proteome</keyword>
<dbReference type="PANTHER" id="PTHR31218">
    <property type="entry name" value="WAT1-RELATED PROTEIN"/>
    <property type="match status" value="1"/>
</dbReference>